<evidence type="ECO:0000313" key="2">
    <source>
        <dbReference type="Proteomes" id="UP000070373"/>
    </source>
</evidence>
<name>A0A133UHH4_9EURY</name>
<sequence length="472" mass="55796">MSEERLLPPPFSISATPERGSNPRLFRPKELREVVFPEIGMVMYPLFWVKYSLYLDRKSFDLSSQNNLFLWAEKENETYPEESLLYYSLLSEYYSKEEDKNSIAVGSRAAKGWLFKQDFYERIINGLERYCRNPTDFNYQSFIDEVFHSDFKTDCSRSNVKLDGIVKSELERADVESEDDYKDQMKLAVEHFVESVAKAFSQTGKSGKNVIGPNINFVQKILLTEESQPKNLVNVSFDFTREEAVELLNSLQSTEKGRYLLKSIVLVSYFDPTSHEDKYMRKKMRKISEVYSKTSNFMDRVRSKFSEFEFNPLITERLEQTAFYWELNFFLADGEDIARNFLHDRKKVTKKKLKEHLRNSDRRSVRYIDSFIEKLDQKRWKNYLSKLIRQFEGKDEDLEQYFSKLLTDLERKTDLVEIFLDLLEEQGTIERSSENLFRVVGSYSEESSTASFYGINQMIGWTRTILRGMDNE</sequence>
<protein>
    <submittedName>
        <fullName evidence="1">Uncharacterized protein</fullName>
    </submittedName>
</protein>
<organism evidence="1 2">
    <name type="scientific">candidate division MSBL1 archaeon SCGC-AAA259E17</name>
    <dbReference type="NCBI Taxonomy" id="1698263"/>
    <lineage>
        <taxon>Archaea</taxon>
        <taxon>Methanobacteriati</taxon>
        <taxon>Methanobacteriota</taxon>
        <taxon>candidate division MSBL1</taxon>
    </lineage>
</organism>
<comment type="caution">
    <text evidence="1">The sequence shown here is derived from an EMBL/GenBank/DDBJ whole genome shotgun (WGS) entry which is preliminary data.</text>
</comment>
<keyword evidence="2" id="KW-1185">Reference proteome</keyword>
<dbReference type="EMBL" id="LHXN01000002">
    <property type="protein sequence ID" value="KXA93546.1"/>
    <property type="molecule type" value="Genomic_DNA"/>
</dbReference>
<proteinExistence type="predicted"/>
<gene>
    <name evidence="1" type="ORF">AKJ64_00330</name>
</gene>
<dbReference type="AlphaFoldDB" id="A0A133UHH4"/>
<dbReference type="Proteomes" id="UP000070373">
    <property type="component" value="Unassembled WGS sequence"/>
</dbReference>
<accession>A0A133UHH4</accession>
<reference evidence="1 2" key="1">
    <citation type="journal article" date="2016" name="Sci. Rep.">
        <title>Metabolic traits of an uncultured archaeal lineage -MSBL1- from brine pools of the Red Sea.</title>
        <authorList>
            <person name="Mwirichia R."/>
            <person name="Alam I."/>
            <person name="Rashid M."/>
            <person name="Vinu M."/>
            <person name="Ba-Alawi W."/>
            <person name="Anthony Kamau A."/>
            <person name="Kamanda Ngugi D."/>
            <person name="Goker M."/>
            <person name="Klenk H.P."/>
            <person name="Bajic V."/>
            <person name="Stingl U."/>
        </authorList>
    </citation>
    <scope>NUCLEOTIDE SEQUENCE [LARGE SCALE GENOMIC DNA]</scope>
    <source>
        <strain evidence="1">SCGC-AAA259E17</strain>
    </source>
</reference>
<evidence type="ECO:0000313" key="1">
    <source>
        <dbReference type="EMBL" id="KXA93546.1"/>
    </source>
</evidence>